<accession>A0AAV1ZYH7</accession>
<comment type="caution">
    <text evidence="4">The sequence shown here is derived from an EMBL/GenBank/DDBJ whole genome shotgun (WGS) entry which is preliminary data.</text>
</comment>
<dbReference type="Gene3D" id="2.30.29.30">
    <property type="entry name" value="Pleckstrin-homology domain (PH domain)/Phosphotyrosine-binding domain (PTB)"/>
    <property type="match status" value="1"/>
</dbReference>
<feature type="domain" description="GRAM" evidence="3">
    <location>
        <begin position="73"/>
        <end position="140"/>
    </location>
</feature>
<evidence type="ECO:0000256" key="1">
    <source>
        <dbReference type="SAM" id="MobiDB-lite"/>
    </source>
</evidence>
<evidence type="ECO:0000313" key="4">
    <source>
        <dbReference type="EMBL" id="CAL1276787.1"/>
    </source>
</evidence>
<dbReference type="GO" id="GO:0005886">
    <property type="term" value="C:plasma membrane"/>
    <property type="evidence" value="ECO:0007669"/>
    <property type="project" value="TreeGrafter"/>
</dbReference>
<reference evidence="4 5" key="1">
    <citation type="submission" date="2024-04" db="EMBL/GenBank/DDBJ databases">
        <authorList>
            <person name="Rising A."/>
            <person name="Reimegard J."/>
            <person name="Sonavane S."/>
            <person name="Akerstrom W."/>
            <person name="Nylinder S."/>
            <person name="Hedman E."/>
            <person name="Kallberg Y."/>
        </authorList>
    </citation>
    <scope>NUCLEOTIDE SEQUENCE [LARGE SCALE GENOMIC DNA]</scope>
</reference>
<keyword evidence="2" id="KW-0812">Transmembrane</keyword>
<dbReference type="GO" id="GO:0032934">
    <property type="term" value="F:sterol binding"/>
    <property type="evidence" value="ECO:0007669"/>
    <property type="project" value="TreeGrafter"/>
</dbReference>
<name>A0AAV1ZYH7_9ARAC</name>
<dbReference type="GO" id="GO:0032366">
    <property type="term" value="P:intracellular sterol transport"/>
    <property type="evidence" value="ECO:0007669"/>
    <property type="project" value="TreeGrafter"/>
</dbReference>
<dbReference type="InterPro" id="IPR004182">
    <property type="entry name" value="GRAM"/>
</dbReference>
<dbReference type="PANTHER" id="PTHR23319:SF13">
    <property type="entry name" value="GRAM DOMAIN-CONTAINING PROTEIN"/>
    <property type="match status" value="1"/>
</dbReference>
<evidence type="ECO:0000313" key="5">
    <source>
        <dbReference type="Proteomes" id="UP001497382"/>
    </source>
</evidence>
<dbReference type="GO" id="GO:0120015">
    <property type="term" value="F:sterol transfer activity"/>
    <property type="evidence" value="ECO:0007669"/>
    <property type="project" value="TreeGrafter"/>
</dbReference>
<feature type="transmembrane region" description="Helical" evidence="2">
    <location>
        <begin position="296"/>
        <end position="317"/>
    </location>
</feature>
<dbReference type="Pfam" id="PF02893">
    <property type="entry name" value="GRAM"/>
    <property type="match status" value="1"/>
</dbReference>
<dbReference type="AlphaFoldDB" id="A0AAV1ZYH7"/>
<sequence>MFLQSLKNKFHWSTTDPKEEKRRHTFKDRTGNSRKEKECLQEKRCVSMPSVSLTSSTTHTSTHRSRLLRLQDRRFRHRFSQVPEDEKLLNYFSCALVSDILLQGHLFITKNHFAFYSNIFGHKTQILIPVADVVKVTKEKIAKFIPNAVGVYTESDKYVFGSMLSRDTAFRVIQQTWILSTDPGLGLPDDSDSEVSPAIMLLADEDSSVSSGISGNLMSDEAPVTSSEQPPTPEVGDSLKFRITEPLSAPLPRNPSAPLAKQRLSISRCSLDFAKGYMIKIDEIIKELSQLSRTSLLFVMSTLLLVILFISTTVLLYRIHLLHQKLLVQDELQLGIPSFERIPDLLPTDFSNVVRNLEERIQSLSEVRTTLEKLLIMTNNAHQVPRSIPQHVT</sequence>
<proteinExistence type="predicted"/>
<dbReference type="EMBL" id="CAXIEN010000096">
    <property type="protein sequence ID" value="CAL1276787.1"/>
    <property type="molecule type" value="Genomic_DNA"/>
</dbReference>
<keyword evidence="2" id="KW-1133">Transmembrane helix</keyword>
<keyword evidence="5" id="KW-1185">Reference proteome</keyword>
<dbReference type="PANTHER" id="PTHR23319">
    <property type="entry name" value="GRAM DOMAIN CONTAINING 1B, ISOFORM E"/>
    <property type="match status" value="1"/>
</dbReference>
<evidence type="ECO:0000259" key="3">
    <source>
        <dbReference type="SMART" id="SM00568"/>
    </source>
</evidence>
<dbReference type="SMART" id="SM00568">
    <property type="entry name" value="GRAM"/>
    <property type="match status" value="1"/>
</dbReference>
<dbReference type="InterPro" id="IPR011993">
    <property type="entry name" value="PH-like_dom_sf"/>
</dbReference>
<gene>
    <name evidence="4" type="ORF">LARSCL_LOCUS8844</name>
</gene>
<dbReference type="InterPro" id="IPR051482">
    <property type="entry name" value="Cholesterol_transport"/>
</dbReference>
<organism evidence="4 5">
    <name type="scientific">Larinioides sclopetarius</name>
    <dbReference type="NCBI Taxonomy" id="280406"/>
    <lineage>
        <taxon>Eukaryota</taxon>
        <taxon>Metazoa</taxon>
        <taxon>Ecdysozoa</taxon>
        <taxon>Arthropoda</taxon>
        <taxon>Chelicerata</taxon>
        <taxon>Arachnida</taxon>
        <taxon>Araneae</taxon>
        <taxon>Araneomorphae</taxon>
        <taxon>Entelegynae</taxon>
        <taxon>Araneoidea</taxon>
        <taxon>Araneidae</taxon>
        <taxon>Larinioides</taxon>
    </lineage>
</organism>
<dbReference type="Proteomes" id="UP001497382">
    <property type="component" value="Unassembled WGS sequence"/>
</dbReference>
<protein>
    <recommendedName>
        <fullName evidence="3">GRAM domain-containing protein</fullName>
    </recommendedName>
</protein>
<dbReference type="CDD" id="cd13220">
    <property type="entry name" value="PH-GRAM_GRAMDC"/>
    <property type="match status" value="1"/>
</dbReference>
<feature type="region of interest" description="Disordered" evidence="1">
    <location>
        <begin position="13"/>
        <end position="35"/>
    </location>
</feature>
<evidence type="ECO:0000256" key="2">
    <source>
        <dbReference type="SAM" id="Phobius"/>
    </source>
</evidence>
<dbReference type="GO" id="GO:0005789">
    <property type="term" value="C:endoplasmic reticulum membrane"/>
    <property type="evidence" value="ECO:0007669"/>
    <property type="project" value="TreeGrafter"/>
</dbReference>
<keyword evidence="2" id="KW-0472">Membrane</keyword>
<feature type="compositionally biased region" description="Basic and acidic residues" evidence="1">
    <location>
        <begin position="16"/>
        <end position="35"/>
    </location>
</feature>
<dbReference type="GO" id="GO:0140268">
    <property type="term" value="C:endoplasmic reticulum-plasma membrane contact site"/>
    <property type="evidence" value="ECO:0007669"/>
    <property type="project" value="TreeGrafter"/>
</dbReference>